<proteinExistence type="predicted"/>
<dbReference type="KEGG" id="kdj:28967142"/>
<dbReference type="Gene3D" id="3.30.420.10">
    <property type="entry name" value="Ribonuclease H-like superfamily/Ribonuclease H"/>
    <property type="match status" value="1"/>
</dbReference>
<evidence type="ECO:0000313" key="3">
    <source>
        <dbReference type="Proteomes" id="UP000078595"/>
    </source>
</evidence>
<dbReference type="Proteomes" id="UP000078595">
    <property type="component" value="Chromosome 4"/>
</dbReference>
<name>A0A1A6A6P4_9TREE</name>
<dbReference type="EMBL" id="KI894030">
    <property type="protein sequence ID" value="OBR85732.1"/>
    <property type="molecule type" value="Genomic_DNA"/>
</dbReference>
<accession>A0A1A6A6P4</accession>
<dbReference type="STRING" id="1296121.A0A1A6A6P4"/>
<evidence type="ECO:0000313" key="2">
    <source>
        <dbReference type="EMBL" id="WWC60845.1"/>
    </source>
</evidence>
<dbReference type="VEuPathDB" id="FungiDB:I303_03443"/>
<keyword evidence="3" id="KW-1185">Reference proteome</keyword>
<dbReference type="EMBL" id="CP144533">
    <property type="protein sequence ID" value="WWC60845.1"/>
    <property type="molecule type" value="Genomic_DNA"/>
</dbReference>
<dbReference type="GO" id="GO:0003676">
    <property type="term" value="F:nucleic acid binding"/>
    <property type="evidence" value="ECO:0007669"/>
    <property type="project" value="InterPro"/>
</dbReference>
<sequence length="445" mass="50739">MLALPSLDIRLSISTSKTVKVLQQLQRHSVGPLQRDAGIRRISSGSFRTIIGDGTVKYNTIFEYRNHRVQKKLPRFIGEALPFYSLFDHIHKPKIAYKDDMGDANLCIAQLKGTHLGFNVRWPPSDAEWECLIKEGLVKRSDKRKTILQFCDESLIVLIEVEDEIPSKAVEILCDPKIYKVGTPLRRDFDMLLQRFSHQFFHRDHEPKDETDPDHDSKITKSPLAGHLDLGLISWLMDHQAFRVNLNFNSNSSVSSRFDDLNVYQKALCSVNPLREMCKVHLGKQLRWNRWDDWKGDYDSDQRIQGTGGLVMEIDVDLDVDSLMVDGSIPVECAEEVYMNLQLLKKIEDYAVMQKDFLYYFEPICDMFPHQLKATTVPLHLTQSTSGGFAGLANGIKALRQSLLLDGDVEEIPGPLAERIYTEFAEGRDIVTIAQDKGISTNLVE</sequence>
<dbReference type="RefSeq" id="XP_018263574.1">
    <property type="nucleotide sequence ID" value="XM_018406766.1"/>
</dbReference>
<dbReference type="AlphaFoldDB" id="A0A1A6A6P4"/>
<gene>
    <name evidence="1" type="ORF">I303_03443</name>
    <name evidence="2" type="ORF">I303_103421</name>
</gene>
<reference evidence="2" key="2">
    <citation type="submission" date="2013-07" db="EMBL/GenBank/DDBJ databases">
        <authorList>
            <consortium name="The Broad Institute Genome Sequencing Platform"/>
            <person name="Cuomo C."/>
            <person name="Litvintseva A."/>
            <person name="Chen Y."/>
            <person name="Heitman J."/>
            <person name="Sun S."/>
            <person name="Springer D."/>
            <person name="Dromer F."/>
            <person name="Young S.K."/>
            <person name="Zeng Q."/>
            <person name="Gargeya S."/>
            <person name="Fitzgerald M."/>
            <person name="Abouelleil A."/>
            <person name="Alvarado L."/>
            <person name="Berlin A.M."/>
            <person name="Chapman S.B."/>
            <person name="Dewar J."/>
            <person name="Goldberg J."/>
            <person name="Griggs A."/>
            <person name="Gujja S."/>
            <person name="Hansen M."/>
            <person name="Howarth C."/>
            <person name="Imamovic A."/>
            <person name="Larimer J."/>
            <person name="McCowan C."/>
            <person name="Murphy C."/>
            <person name="Pearson M."/>
            <person name="Priest M."/>
            <person name="Roberts A."/>
            <person name="Saif S."/>
            <person name="Shea T."/>
            <person name="Sykes S."/>
            <person name="Wortman J."/>
            <person name="Nusbaum C."/>
            <person name="Birren B."/>
        </authorList>
    </citation>
    <scope>NUCLEOTIDE SEQUENCE</scope>
    <source>
        <strain evidence="2">CBS 10117</strain>
    </source>
</reference>
<evidence type="ECO:0000313" key="1">
    <source>
        <dbReference type="EMBL" id="OBR85732.1"/>
    </source>
</evidence>
<dbReference type="GeneID" id="28967142"/>
<reference evidence="2" key="3">
    <citation type="submission" date="2024-02" db="EMBL/GenBank/DDBJ databases">
        <title>Comparative genomics of Cryptococcus and Kwoniella reveals pathogenesis evolution and contrasting modes of karyotype evolution via chromosome fusion or intercentromeric recombination.</title>
        <authorList>
            <person name="Coelho M.A."/>
            <person name="David-Palma M."/>
            <person name="Shea T."/>
            <person name="Bowers K."/>
            <person name="McGinley-Smith S."/>
            <person name="Mohammad A.W."/>
            <person name="Gnirke A."/>
            <person name="Yurkov A.M."/>
            <person name="Nowrousian M."/>
            <person name="Sun S."/>
            <person name="Cuomo C.A."/>
            <person name="Heitman J."/>
        </authorList>
    </citation>
    <scope>NUCLEOTIDE SEQUENCE</scope>
    <source>
        <strain evidence="2">CBS 10117</strain>
    </source>
</reference>
<organism evidence="1">
    <name type="scientific">Kwoniella dejecticola CBS 10117</name>
    <dbReference type="NCBI Taxonomy" id="1296121"/>
    <lineage>
        <taxon>Eukaryota</taxon>
        <taxon>Fungi</taxon>
        <taxon>Dikarya</taxon>
        <taxon>Basidiomycota</taxon>
        <taxon>Agaricomycotina</taxon>
        <taxon>Tremellomycetes</taxon>
        <taxon>Tremellales</taxon>
        <taxon>Cryptococcaceae</taxon>
        <taxon>Kwoniella</taxon>
    </lineage>
</organism>
<reference evidence="1" key="1">
    <citation type="submission" date="2013-07" db="EMBL/GenBank/DDBJ databases">
        <title>The Genome Sequence of Cryptococcus dejecticola CBS10117.</title>
        <authorList>
            <consortium name="The Broad Institute Genome Sequencing Platform"/>
            <person name="Cuomo C."/>
            <person name="Litvintseva A."/>
            <person name="Chen Y."/>
            <person name="Heitman J."/>
            <person name="Sun S."/>
            <person name="Springer D."/>
            <person name="Dromer F."/>
            <person name="Young S.K."/>
            <person name="Zeng Q."/>
            <person name="Gargeya S."/>
            <person name="Fitzgerald M."/>
            <person name="Abouelleil A."/>
            <person name="Alvarado L."/>
            <person name="Berlin A.M."/>
            <person name="Chapman S.B."/>
            <person name="Dewar J."/>
            <person name="Goldberg J."/>
            <person name="Griggs A."/>
            <person name="Gujja S."/>
            <person name="Hansen M."/>
            <person name="Howarth C."/>
            <person name="Imamovic A."/>
            <person name="Larimer J."/>
            <person name="McCowan C."/>
            <person name="Murphy C."/>
            <person name="Pearson M."/>
            <person name="Priest M."/>
            <person name="Roberts A."/>
            <person name="Saif S."/>
            <person name="Shea T."/>
            <person name="Sykes S."/>
            <person name="Wortman J."/>
            <person name="Nusbaum C."/>
            <person name="Birren B."/>
        </authorList>
    </citation>
    <scope>NUCLEOTIDE SEQUENCE [LARGE SCALE GENOMIC DNA]</scope>
    <source>
        <strain evidence="1">CBS 10117</strain>
    </source>
</reference>
<dbReference type="InterPro" id="IPR036397">
    <property type="entry name" value="RNaseH_sf"/>
</dbReference>
<protein>
    <submittedName>
        <fullName evidence="1">Uncharacterized protein</fullName>
    </submittedName>
</protein>